<evidence type="ECO:0000256" key="4">
    <source>
        <dbReference type="ARBA" id="ARBA00022898"/>
    </source>
</evidence>
<dbReference type="InterPro" id="IPR005814">
    <property type="entry name" value="Aminotrans_3"/>
</dbReference>
<organism evidence="6 7">
    <name type="scientific">Enorma phocaeensis</name>
    <dbReference type="NCBI Taxonomy" id="1871019"/>
    <lineage>
        <taxon>Bacteria</taxon>
        <taxon>Bacillati</taxon>
        <taxon>Actinomycetota</taxon>
        <taxon>Coriobacteriia</taxon>
        <taxon>Coriobacteriales</taxon>
        <taxon>Coriobacteriaceae</taxon>
        <taxon>Enorma</taxon>
    </lineage>
</organism>
<evidence type="ECO:0000256" key="2">
    <source>
        <dbReference type="ARBA" id="ARBA00022576"/>
    </source>
</evidence>
<dbReference type="PANTHER" id="PTHR11986:SF79">
    <property type="entry name" value="ACETYLORNITHINE AMINOTRANSFERASE, MITOCHONDRIAL"/>
    <property type="match status" value="1"/>
</dbReference>
<dbReference type="EMBL" id="DYUZ01000008">
    <property type="protein sequence ID" value="HJG36608.1"/>
    <property type="molecule type" value="Genomic_DNA"/>
</dbReference>
<protein>
    <submittedName>
        <fullName evidence="6">Aminotransferase class III-fold pyridoxal phosphate-dependent enzyme</fullName>
    </submittedName>
</protein>
<comment type="caution">
    <text evidence="6">The sequence shown here is derived from an EMBL/GenBank/DDBJ whole genome shotgun (WGS) entry which is preliminary data.</text>
</comment>
<dbReference type="RefSeq" id="WP_273188869.1">
    <property type="nucleotide sequence ID" value="NZ_DYUZ01000008.1"/>
</dbReference>
<evidence type="ECO:0000313" key="7">
    <source>
        <dbReference type="Proteomes" id="UP000753256"/>
    </source>
</evidence>
<keyword evidence="3" id="KW-0808">Transferase</keyword>
<dbReference type="PIRSF" id="PIRSF000521">
    <property type="entry name" value="Transaminase_4ab_Lys_Orn"/>
    <property type="match status" value="1"/>
</dbReference>
<comment type="similarity">
    <text evidence="5">Belongs to the class-III pyridoxal-phosphate-dependent aminotransferase family.</text>
</comment>
<name>A0A921ISF6_9ACTN</name>
<dbReference type="InterPro" id="IPR015421">
    <property type="entry name" value="PyrdxlP-dep_Trfase_major"/>
</dbReference>
<dbReference type="InterPro" id="IPR049704">
    <property type="entry name" value="Aminotrans_3_PPA_site"/>
</dbReference>
<dbReference type="PROSITE" id="PS00600">
    <property type="entry name" value="AA_TRANSFER_CLASS_3"/>
    <property type="match status" value="1"/>
</dbReference>
<dbReference type="GO" id="GO:0042802">
    <property type="term" value="F:identical protein binding"/>
    <property type="evidence" value="ECO:0007669"/>
    <property type="project" value="TreeGrafter"/>
</dbReference>
<dbReference type="Pfam" id="PF00202">
    <property type="entry name" value="Aminotran_3"/>
    <property type="match status" value="1"/>
</dbReference>
<dbReference type="InterPro" id="IPR015424">
    <property type="entry name" value="PyrdxlP-dep_Trfase"/>
</dbReference>
<evidence type="ECO:0000313" key="6">
    <source>
        <dbReference type="EMBL" id="HJG36608.1"/>
    </source>
</evidence>
<keyword evidence="4 5" id="KW-0663">Pyridoxal phosphate</keyword>
<comment type="cofactor">
    <cofactor evidence="1">
        <name>pyridoxal 5'-phosphate</name>
        <dbReference type="ChEBI" id="CHEBI:597326"/>
    </cofactor>
</comment>
<reference evidence="6" key="1">
    <citation type="journal article" date="2021" name="PeerJ">
        <title>Extensive microbial diversity within the chicken gut microbiome revealed by metagenomics and culture.</title>
        <authorList>
            <person name="Gilroy R."/>
            <person name="Ravi A."/>
            <person name="Getino M."/>
            <person name="Pursley I."/>
            <person name="Horton D.L."/>
            <person name="Alikhan N.F."/>
            <person name="Baker D."/>
            <person name="Gharbi K."/>
            <person name="Hall N."/>
            <person name="Watson M."/>
            <person name="Adriaenssens E.M."/>
            <person name="Foster-Nyarko E."/>
            <person name="Jarju S."/>
            <person name="Secka A."/>
            <person name="Antonio M."/>
            <person name="Oren A."/>
            <person name="Chaudhuri R.R."/>
            <person name="La Ragione R."/>
            <person name="Hildebrand F."/>
            <person name="Pallen M.J."/>
        </authorList>
    </citation>
    <scope>NUCLEOTIDE SEQUENCE</scope>
    <source>
        <strain evidence="6">ChiHjej13B12-9602</strain>
    </source>
</reference>
<evidence type="ECO:0000256" key="3">
    <source>
        <dbReference type="ARBA" id="ARBA00022679"/>
    </source>
</evidence>
<dbReference type="InterPro" id="IPR050103">
    <property type="entry name" value="Class-III_PLP-dep_AT"/>
</dbReference>
<reference evidence="6" key="2">
    <citation type="submission" date="2021-09" db="EMBL/GenBank/DDBJ databases">
        <authorList>
            <person name="Gilroy R."/>
        </authorList>
    </citation>
    <scope>NUCLEOTIDE SEQUENCE</scope>
    <source>
        <strain evidence="6">ChiHjej13B12-9602</strain>
    </source>
</reference>
<dbReference type="AlphaFoldDB" id="A0A921ISF6"/>
<evidence type="ECO:0000256" key="5">
    <source>
        <dbReference type="RuleBase" id="RU003560"/>
    </source>
</evidence>
<dbReference type="Gene3D" id="3.40.640.10">
    <property type="entry name" value="Type I PLP-dependent aspartate aminotransferase-like (Major domain)"/>
    <property type="match status" value="1"/>
</dbReference>
<sequence>MDLDQERSLDGTYIMPTFGRLPVLFTHGEGMRLYDDTGKEYLDFLAGIGVCCLGHGHPALVNALTHQTEQLLHVSNYYYIEHRAEVAALLSKLANNDMEGAERLARALRSGDAQAAMDAAQPAAGEQVWQTFFANSGAEANECSLKLARLYAQRHGNGGNAIVCLHGGFHGRTLETLAATMQERLQEPFQPLPGGFLMCEPNDIDGLRELFAQHGKQIAGILIEPIQGESGVHPLTTEFVHEAAELAHAAGALLISDEVQAGMFRCGTPFAIQALGITPDIMSLAKGIAGGVPCGACVARAEIARTFAPGEHGTTFGGSNLAVAAAEAVLCELICGAYGEHAVHAGTYLMERLDALPCVTEVRGRGLMVGCDLAPDACDAHDLVATLLDDGFVLNATGDHTLRFLPPLICTPDDIDLLVDALAHRLEQAG</sequence>
<accession>A0A921ISF6</accession>
<keyword evidence="2 6" id="KW-0032">Aminotransferase</keyword>
<dbReference type="CDD" id="cd00610">
    <property type="entry name" value="OAT_like"/>
    <property type="match status" value="1"/>
</dbReference>
<dbReference type="InterPro" id="IPR015422">
    <property type="entry name" value="PyrdxlP-dep_Trfase_small"/>
</dbReference>
<dbReference type="PANTHER" id="PTHR11986">
    <property type="entry name" value="AMINOTRANSFERASE CLASS III"/>
    <property type="match status" value="1"/>
</dbReference>
<dbReference type="GO" id="GO:0008483">
    <property type="term" value="F:transaminase activity"/>
    <property type="evidence" value="ECO:0007669"/>
    <property type="project" value="UniProtKB-KW"/>
</dbReference>
<proteinExistence type="inferred from homology"/>
<gene>
    <name evidence="6" type="ORF">K8V70_01915</name>
</gene>
<evidence type="ECO:0000256" key="1">
    <source>
        <dbReference type="ARBA" id="ARBA00001933"/>
    </source>
</evidence>
<dbReference type="Gene3D" id="3.90.1150.10">
    <property type="entry name" value="Aspartate Aminotransferase, domain 1"/>
    <property type="match status" value="1"/>
</dbReference>
<dbReference type="SUPFAM" id="SSF53383">
    <property type="entry name" value="PLP-dependent transferases"/>
    <property type="match status" value="1"/>
</dbReference>
<dbReference type="Proteomes" id="UP000753256">
    <property type="component" value="Unassembled WGS sequence"/>
</dbReference>
<dbReference type="GO" id="GO:0030170">
    <property type="term" value="F:pyridoxal phosphate binding"/>
    <property type="evidence" value="ECO:0007669"/>
    <property type="project" value="InterPro"/>
</dbReference>